<dbReference type="Proteomes" id="UP000681722">
    <property type="component" value="Unassembled WGS sequence"/>
</dbReference>
<dbReference type="EMBL" id="CAJNOQ010017561">
    <property type="protein sequence ID" value="CAF1401234.1"/>
    <property type="molecule type" value="Genomic_DNA"/>
</dbReference>
<sequence>MDGIFPAELFLEIFEYLPVIDIFRGFCNLNSYINSIINQLHWKIDLSSKRVTIMDELYIQQKIFPLYSNKFHHLGVWSKTINLKQFSNLRSLSISFPSEQQFEQIYGQTFPFLQSLSINYRHDSTKYQALCTRIFSNEFQQLKKCCLSDVSYQYLSKLTWLPIYYLESLTLRLCNQNSYYLLLKNLSKLKYFSVTIYTENDNNNKIMIPTNTIDNLMYLKLIVPNQSEMSMDELEQLVSYTPNLIRLSFHHEHTIDRNYLDFKRWKNLFLKLNNLNKFHCNITIDFLFENEHKALTQLNDIKYRHEHWAFECMVYERMNEKSLGRIYTQKLEKRE</sequence>
<dbReference type="OrthoDB" id="10000669at2759"/>
<protein>
    <recommendedName>
        <fullName evidence="6">F-box domain-containing protein</fullName>
    </recommendedName>
</protein>
<evidence type="ECO:0008006" key="6">
    <source>
        <dbReference type="Google" id="ProtNLM"/>
    </source>
</evidence>
<name>A0A815L2H4_9BILA</name>
<evidence type="ECO:0000313" key="3">
    <source>
        <dbReference type="EMBL" id="CAF4295083.1"/>
    </source>
</evidence>
<proteinExistence type="predicted"/>
<evidence type="ECO:0000313" key="4">
    <source>
        <dbReference type="EMBL" id="CAF4335631.1"/>
    </source>
</evidence>
<dbReference type="AlphaFoldDB" id="A0A815L2H4"/>
<comment type="caution">
    <text evidence="1">The sequence shown here is derived from an EMBL/GenBank/DDBJ whole genome shotgun (WGS) entry which is preliminary data.</text>
</comment>
<organism evidence="1 5">
    <name type="scientific">Didymodactylos carnosus</name>
    <dbReference type="NCBI Taxonomy" id="1234261"/>
    <lineage>
        <taxon>Eukaryota</taxon>
        <taxon>Metazoa</taxon>
        <taxon>Spiralia</taxon>
        <taxon>Gnathifera</taxon>
        <taxon>Rotifera</taxon>
        <taxon>Eurotatoria</taxon>
        <taxon>Bdelloidea</taxon>
        <taxon>Philodinida</taxon>
        <taxon>Philodinidae</taxon>
        <taxon>Didymodactylos</taxon>
    </lineage>
</organism>
<dbReference type="Proteomes" id="UP000663829">
    <property type="component" value="Unassembled WGS sequence"/>
</dbReference>
<accession>A0A815L2H4</accession>
<reference evidence="1" key="1">
    <citation type="submission" date="2021-02" db="EMBL/GenBank/DDBJ databases">
        <authorList>
            <person name="Nowell W R."/>
        </authorList>
    </citation>
    <scope>NUCLEOTIDE SEQUENCE</scope>
</reference>
<dbReference type="EMBL" id="CAJOBC010082981">
    <property type="protein sequence ID" value="CAF4295083.1"/>
    <property type="molecule type" value="Genomic_DNA"/>
</dbReference>
<evidence type="ECO:0000313" key="5">
    <source>
        <dbReference type="Proteomes" id="UP000663829"/>
    </source>
</evidence>
<dbReference type="EMBL" id="CAJOBA010062090">
    <property type="protein sequence ID" value="CAF4335631.1"/>
    <property type="molecule type" value="Genomic_DNA"/>
</dbReference>
<dbReference type="Proteomes" id="UP000682733">
    <property type="component" value="Unassembled WGS sequence"/>
</dbReference>
<gene>
    <name evidence="1" type="ORF">GPM918_LOCUS33276</name>
    <name evidence="2" type="ORF">OVA965_LOCUS39053</name>
    <name evidence="3" type="ORF">SRO942_LOCUS33958</name>
    <name evidence="4" type="ORF">TMI583_LOCUS40307</name>
</gene>
<keyword evidence="5" id="KW-1185">Reference proteome</keyword>
<dbReference type="EMBL" id="CAJNOK010039680">
    <property type="protein sequence ID" value="CAF1546504.1"/>
    <property type="molecule type" value="Genomic_DNA"/>
</dbReference>
<dbReference type="Proteomes" id="UP000677228">
    <property type="component" value="Unassembled WGS sequence"/>
</dbReference>
<evidence type="ECO:0000313" key="1">
    <source>
        <dbReference type="EMBL" id="CAF1401234.1"/>
    </source>
</evidence>
<evidence type="ECO:0000313" key="2">
    <source>
        <dbReference type="EMBL" id="CAF1546504.1"/>
    </source>
</evidence>